<proteinExistence type="predicted"/>
<accession>A0A2P2N3I0</accession>
<evidence type="ECO:0000313" key="1">
    <source>
        <dbReference type="EMBL" id="MBX37029.1"/>
    </source>
</evidence>
<sequence length="70" mass="8253">MFQLDLCAKRFEFLEIFVNKPKFWNDRRVRSFGKKKNDACLSRAFQCVRDTLFSKPSNDKDASNQKNGCL</sequence>
<dbReference type="AlphaFoldDB" id="A0A2P2N3I0"/>
<protein>
    <submittedName>
        <fullName evidence="1">Uncharacterized protein</fullName>
    </submittedName>
</protein>
<reference evidence="1" key="1">
    <citation type="submission" date="2018-02" db="EMBL/GenBank/DDBJ databases">
        <title>Rhizophora mucronata_Transcriptome.</title>
        <authorList>
            <person name="Meera S.P."/>
            <person name="Sreeshan A."/>
            <person name="Augustine A."/>
        </authorList>
    </citation>
    <scope>NUCLEOTIDE SEQUENCE</scope>
    <source>
        <tissue evidence="1">Leaf</tissue>
    </source>
</reference>
<dbReference type="EMBL" id="GGEC01056545">
    <property type="protein sequence ID" value="MBX37029.1"/>
    <property type="molecule type" value="Transcribed_RNA"/>
</dbReference>
<name>A0A2P2N3I0_RHIMU</name>
<organism evidence="1">
    <name type="scientific">Rhizophora mucronata</name>
    <name type="common">Asiatic mangrove</name>
    <dbReference type="NCBI Taxonomy" id="61149"/>
    <lineage>
        <taxon>Eukaryota</taxon>
        <taxon>Viridiplantae</taxon>
        <taxon>Streptophyta</taxon>
        <taxon>Embryophyta</taxon>
        <taxon>Tracheophyta</taxon>
        <taxon>Spermatophyta</taxon>
        <taxon>Magnoliopsida</taxon>
        <taxon>eudicotyledons</taxon>
        <taxon>Gunneridae</taxon>
        <taxon>Pentapetalae</taxon>
        <taxon>rosids</taxon>
        <taxon>fabids</taxon>
        <taxon>Malpighiales</taxon>
        <taxon>Rhizophoraceae</taxon>
        <taxon>Rhizophora</taxon>
    </lineage>
</organism>